<dbReference type="SUPFAM" id="SSF161098">
    <property type="entry name" value="MetI-like"/>
    <property type="match status" value="1"/>
</dbReference>
<name>A0A089J0J2_PAEDU</name>
<feature type="transmembrane region" description="Helical" evidence="9">
    <location>
        <begin position="195"/>
        <end position="218"/>
    </location>
</feature>
<evidence type="ECO:0000256" key="2">
    <source>
        <dbReference type="ARBA" id="ARBA00009047"/>
    </source>
</evidence>
<evidence type="ECO:0000313" key="11">
    <source>
        <dbReference type="EMBL" id="AIQ14714.1"/>
    </source>
</evidence>
<dbReference type="InterPro" id="IPR050901">
    <property type="entry name" value="BP-dep_ABC_trans_perm"/>
</dbReference>
<dbReference type="eggNOG" id="COG3833">
    <property type="taxonomic scope" value="Bacteria"/>
</dbReference>
<protein>
    <submittedName>
        <fullName evidence="11">Arabinogalactan ABC transporter permease</fullName>
    </submittedName>
</protein>
<feature type="transmembrane region" description="Helical" evidence="9">
    <location>
        <begin position="78"/>
        <end position="100"/>
    </location>
</feature>
<dbReference type="RefSeq" id="WP_042208426.1">
    <property type="nucleotide sequence ID" value="NZ_CP009288.1"/>
</dbReference>
<keyword evidence="4" id="KW-1003">Cell membrane</keyword>
<dbReference type="GO" id="GO:0015423">
    <property type="term" value="F:ABC-type maltose transporter activity"/>
    <property type="evidence" value="ECO:0007669"/>
    <property type="project" value="TreeGrafter"/>
</dbReference>
<evidence type="ECO:0000256" key="1">
    <source>
        <dbReference type="ARBA" id="ARBA00004651"/>
    </source>
</evidence>
<evidence type="ECO:0000256" key="5">
    <source>
        <dbReference type="ARBA" id="ARBA00022597"/>
    </source>
</evidence>
<proteinExistence type="inferred from homology"/>
<evidence type="ECO:0000256" key="3">
    <source>
        <dbReference type="ARBA" id="ARBA00022448"/>
    </source>
</evidence>
<feature type="domain" description="ABC transmembrane type-1" evidence="10">
    <location>
        <begin position="72"/>
        <end position="263"/>
    </location>
</feature>
<dbReference type="PROSITE" id="PS50928">
    <property type="entry name" value="ABC_TM1"/>
    <property type="match status" value="1"/>
</dbReference>
<dbReference type="CDD" id="cd06261">
    <property type="entry name" value="TM_PBP2"/>
    <property type="match status" value="1"/>
</dbReference>
<dbReference type="GO" id="GO:0042956">
    <property type="term" value="P:maltodextrin transmembrane transport"/>
    <property type="evidence" value="ECO:0007669"/>
    <property type="project" value="TreeGrafter"/>
</dbReference>
<dbReference type="AlphaFoldDB" id="A0A089J0J2"/>
<keyword evidence="7 9" id="KW-1133">Transmembrane helix</keyword>
<evidence type="ECO:0000256" key="9">
    <source>
        <dbReference type="RuleBase" id="RU363032"/>
    </source>
</evidence>
<reference evidence="11 12" key="1">
    <citation type="submission" date="2014-08" db="EMBL/GenBank/DDBJ databases">
        <title>Comparative genomics of the Paenibacillus odorifer group.</title>
        <authorList>
            <person name="den Bakker H.C."/>
            <person name="Tsai Y.-C."/>
            <person name="Martin N."/>
            <person name="Korlach J."/>
            <person name="Wiedmann M."/>
        </authorList>
    </citation>
    <scope>NUCLEOTIDE SEQUENCE [LARGE SCALE GENOMIC DNA]</scope>
    <source>
        <strain evidence="11 12">DSM 1735</strain>
    </source>
</reference>
<dbReference type="InterPro" id="IPR035906">
    <property type="entry name" value="MetI-like_sf"/>
</dbReference>
<keyword evidence="3 9" id="KW-0813">Transport</keyword>
<feature type="transmembrane region" description="Helical" evidence="9">
    <location>
        <begin position="137"/>
        <end position="157"/>
    </location>
</feature>
<evidence type="ECO:0000256" key="7">
    <source>
        <dbReference type="ARBA" id="ARBA00022989"/>
    </source>
</evidence>
<dbReference type="EMBL" id="CP009288">
    <property type="protein sequence ID" value="AIQ14714.1"/>
    <property type="molecule type" value="Genomic_DNA"/>
</dbReference>
<keyword evidence="6 9" id="KW-0812">Transmembrane</keyword>
<evidence type="ECO:0000313" key="12">
    <source>
        <dbReference type="Proteomes" id="UP000029409"/>
    </source>
</evidence>
<dbReference type="Gene3D" id="1.10.3720.10">
    <property type="entry name" value="MetI-like"/>
    <property type="match status" value="1"/>
</dbReference>
<feature type="transmembrane region" description="Helical" evidence="9">
    <location>
        <begin position="112"/>
        <end position="131"/>
    </location>
</feature>
<keyword evidence="8 9" id="KW-0472">Membrane</keyword>
<dbReference type="OrthoDB" id="9794684at2"/>
<dbReference type="Proteomes" id="UP000029409">
    <property type="component" value="Chromosome"/>
</dbReference>
<sequence length="278" mass="31199">MTNRSLRKTVRLTSSYVLLSLAALFCIYPALWVLLSSFRPGDMLFSETLLPTSFTLLHYKQLFENYPFAEWYINTFKIAMISTAISTVLVMMTGYVFSMFRFTGRKNLMSMLLALGLFPGFMSMIAVYILLNQMNLLNTHAAVIIVSAAAAPLFFLFSKSYFDTIPRSLVEAARIDGAGHLNTFFRMILPLSKPLLVYVVLMNFTGPFTDFIFARLVLRTPEKKTLAVGLYDIVTDRTKLQFTMFAAGCVLIAVPITALFLLLQRYLVAGLTSGAEKG</sequence>
<dbReference type="PANTHER" id="PTHR32243:SF50">
    <property type="entry name" value="MALTOSE_MALTODEXTRIN TRANSPORT SYSTEM PERMEASE PROTEIN MALG"/>
    <property type="match status" value="1"/>
</dbReference>
<dbReference type="GO" id="GO:0005886">
    <property type="term" value="C:plasma membrane"/>
    <property type="evidence" value="ECO:0007669"/>
    <property type="project" value="UniProtKB-SubCell"/>
</dbReference>
<gene>
    <name evidence="11" type="ORF">PDUR_24645</name>
</gene>
<dbReference type="STRING" id="44251.PDUR_24645"/>
<dbReference type="KEGG" id="pdu:PDUR_24645"/>
<organism evidence="11 12">
    <name type="scientific">Paenibacillus durus</name>
    <name type="common">Paenibacillus azotofixans</name>
    <dbReference type="NCBI Taxonomy" id="44251"/>
    <lineage>
        <taxon>Bacteria</taxon>
        <taxon>Bacillati</taxon>
        <taxon>Bacillota</taxon>
        <taxon>Bacilli</taxon>
        <taxon>Bacillales</taxon>
        <taxon>Paenibacillaceae</taxon>
        <taxon>Paenibacillus</taxon>
    </lineage>
</organism>
<dbReference type="PANTHER" id="PTHR32243">
    <property type="entry name" value="MALTOSE TRANSPORT SYSTEM PERMEASE-RELATED"/>
    <property type="match status" value="1"/>
</dbReference>
<dbReference type="Pfam" id="PF00528">
    <property type="entry name" value="BPD_transp_1"/>
    <property type="match status" value="1"/>
</dbReference>
<accession>A0A089J0J2</accession>
<evidence type="ECO:0000259" key="10">
    <source>
        <dbReference type="PROSITE" id="PS50928"/>
    </source>
</evidence>
<feature type="transmembrane region" description="Helical" evidence="9">
    <location>
        <begin position="242"/>
        <end position="263"/>
    </location>
</feature>
<comment type="subcellular location">
    <subcellularLocation>
        <location evidence="1 9">Cell membrane</location>
        <topology evidence="1 9">Multi-pass membrane protein</topology>
    </subcellularLocation>
</comment>
<keyword evidence="5" id="KW-0762">Sugar transport</keyword>
<evidence type="ECO:0000256" key="6">
    <source>
        <dbReference type="ARBA" id="ARBA00022692"/>
    </source>
</evidence>
<keyword evidence="12" id="KW-1185">Reference proteome</keyword>
<dbReference type="InterPro" id="IPR000515">
    <property type="entry name" value="MetI-like"/>
</dbReference>
<evidence type="ECO:0000256" key="4">
    <source>
        <dbReference type="ARBA" id="ARBA00022475"/>
    </source>
</evidence>
<comment type="similarity">
    <text evidence="2">Belongs to the binding-protein-dependent transport system permease family. MalFG subfamily.</text>
</comment>
<feature type="transmembrane region" description="Helical" evidence="9">
    <location>
        <begin position="12"/>
        <end position="35"/>
    </location>
</feature>
<evidence type="ECO:0000256" key="8">
    <source>
        <dbReference type="ARBA" id="ARBA00023136"/>
    </source>
</evidence>